<dbReference type="GeneID" id="30030723"/>
<dbReference type="AlphaFoldDB" id="A0A1A0H9H9"/>
<evidence type="ECO:0000256" key="1">
    <source>
        <dbReference type="ARBA" id="ARBA00004477"/>
    </source>
</evidence>
<keyword evidence="4 7" id="KW-0256">Endoplasmic reticulum</keyword>
<dbReference type="PANTHER" id="PTHR31204:SF1">
    <property type="entry name" value="SIGMA INTRACELLULAR RECEPTOR 2"/>
    <property type="match status" value="1"/>
</dbReference>
<accession>A0A1A0H9H9</accession>
<comment type="caution">
    <text evidence="9">The sequence shown here is derived from an EMBL/GenBank/DDBJ whole genome shotgun (WGS) entry which is preliminary data.</text>
</comment>
<evidence type="ECO:0000259" key="8">
    <source>
        <dbReference type="PROSITE" id="PS51751"/>
    </source>
</evidence>
<dbReference type="GO" id="GO:0006626">
    <property type="term" value="P:protein targeting to mitochondrion"/>
    <property type="evidence" value="ECO:0007669"/>
    <property type="project" value="EnsemblFungi"/>
</dbReference>
<name>A0A1A0H9H9_9ASCO</name>
<evidence type="ECO:0000256" key="3">
    <source>
        <dbReference type="ARBA" id="ARBA00022692"/>
    </source>
</evidence>
<evidence type="ECO:0000256" key="2">
    <source>
        <dbReference type="ARBA" id="ARBA00009096"/>
    </source>
</evidence>
<dbReference type="EMBL" id="LXTC01000004">
    <property type="protein sequence ID" value="OBA20671.1"/>
    <property type="molecule type" value="Genomic_DNA"/>
</dbReference>
<dbReference type="RefSeq" id="XP_018711193.1">
    <property type="nucleotide sequence ID" value="XM_018857747.1"/>
</dbReference>
<evidence type="ECO:0000256" key="7">
    <source>
        <dbReference type="PIRNR" id="PIRNR031032"/>
    </source>
</evidence>
<keyword evidence="6 7" id="KW-0472">Membrane</keyword>
<comment type="subcellular location">
    <subcellularLocation>
        <location evidence="1">Endoplasmic reticulum membrane</location>
        <topology evidence="1">Multi-pass membrane protein</topology>
    </subcellularLocation>
</comment>
<keyword evidence="10" id="KW-1185">Reference proteome</keyword>
<keyword evidence="3 7" id="KW-0812">Transmembrane</keyword>
<protein>
    <recommendedName>
        <fullName evidence="7">Efficient mitochondria targeting-associated protein 19</fullName>
    </recommendedName>
</protein>
<feature type="transmembrane region" description="Helical" evidence="7">
    <location>
        <begin position="58"/>
        <end position="79"/>
    </location>
</feature>
<dbReference type="OrthoDB" id="433124at2759"/>
<evidence type="ECO:0000256" key="6">
    <source>
        <dbReference type="ARBA" id="ARBA00023136"/>
    </source>
</evidence>
<dbReference type="InterPro" id="IPR016964">
    <property type="entry name" value="Sigma2_recept"/>
</dbReference>
<dbReference type="PANTHER" id="PTHR31204">
    <property type="entry name" value="SIGMA INTRACELLULAR RECEPTOR 2"/>
    <property type="match status" value="1"/>
</dbReference>
<feature type="transmembrane region" description="Helical" evidence="7">
    <location>
        <begin position="91"/>
        <end position="112"/>
    </location>
</feature>
<reference evidence="9 10" key="1">
    <citation type="submission" date="2016-05" db="EMBL/GenBank/DDBJ databases">
        <title>Comparative genomics of biotechnologically important yeasts.</title>
        <authorList>
            <consortium name="DOE Joint Genome Institute"/>
            <person name="Riley R."/>
            <person name="Haridas S."/>
            <person name="Wolfe K.H."/>
            <person name="Lopes M.R."/>
            <person name="Hittinger C.T."/>
            <person name="Goker M."/>
            <person name="Salamov A."/>
            <person name="Wisecaver J."/>
            <person name="Long T.M."/>
            <person name="Aerts A.L."/>
            <person name="Barry K."/>
            <person name="Choi C."/>
            <person name="Clum A."/>
            <person name="Coughlan A.Y."/>
            <person name="Deshpande S."/>
            <person name="Douglass A.P."/>
            <person name="Hanson S.J."/>
            <person name="Klenk H.-P."/>
            <person name="LaButti K."/>
            <person name="Lapidus A."/>
            <person name="Lindquist E."/>
            <person name="Lipzen A."/>
            <person name="Meier-kolthoff J.P."/>
            <person name="Ohm R.A."/>
            <person name="Otillar R.P."/>
            <person name="Pangilinan J."/>
            <person name="Peng Y."/>
            <person name="Rokas A."/>
            <person name="Rosa C.A."/>
            <person name="Scheuner C."/>
            <person name="Sibirny A.A."/>
            <person name="Slot J.C."/>
            <person name="Stielow J.B."/>
            <person name="Sun H."/>
            <person name="Kurtzman C.P."/>
            <person name="Blackwell M."/>
            <person name="Grigoriev I.V."/>
            <person name="Jeffries T.W."/>
        </authorList>
    </citation>
    <scope>NUCLEOTIDE SEQUENCE [LARGE SCALE GENOMIC DNA]</scope>
    <source>
        <strain evidence="9 10">NRRL YB-4993</strain>
    </source>
</reference>
<dbReference type="STRING" id="869754.A0A1A0H9H9"/>
<evidence type="ECO:0000256" key="5">
    <source>
        <dbReference type="ARBA" id="ARBA00022989"/>
    </source>
</evidence>
<feature type="transmembrane region" description="Helical" evidence="7">
    <location>
        <begin position="7"/>
        <end position="29"/>
    </location>
</feature>
<evidence type="ECO:0000313" key="9">
    <source>
        <dbReference type="EMBL" id="OBA20671.1"/>
    </source>
</evidence>
<keyword evidence="5 7" id="KW-1133">Transmembrane helix</keyword>
<gene>
    <name evidence="9" type="ORF">METBIDRAFT_44141</name>
</gene>
<evidence type="ECO:0000256" key="4">
    <source>
        <dbReference type="ARBA" id="ARBA00022824"/>
    </source>
</evidence>
<dbReference type="PIRSF" id="PIRSF031032">
    <property type="entry name" value="TMP_97_prd"/>
    <property type="match status" value="1"/>
</dbReference>
<dbReference type="PROSITE" id="PS51751">
    <property type="entry name" value="EXPERA"/>
    <property type="match status" value="1"/>
</dbReference>
<feature type="domain" description="EXPERA" evidence="8">
    <location>
        <begin position="4"/>
        <end position="143"/>
    </location>
</feature>
<feature type="transmembrane region" description="Helical" evidence="7">
    <location>
        <begin position="132"/>
        <end position="155"/>
    </location>
</feature>
<dbReference type="GO" id="GO:0005789">
    <property type="term" value="C:endoplasmic reticulum membrane"/>
    <property type="evidence" value="ECO:0007669"/>
    <property type="project" value="UniProtKB-SubCell"/>
</dbReference>
<dbReference type="Pfam" id="PF05241">
    <property type="entry name" value="EBP"/>
    <property type="match status" value="1"/>
</dbReference>
<organism evidence="9 10">
    <name type="scientific">Metschnikowia bicuspidata var. bicuspidata NRRL YB-4993</name>
    <dbReference type="NCBI Taxonomy" id="869754"/>
    <lineage>
        <taxon>Eukaryota</taxon>
        <taxon>Fungi</taxon>
        <taxon>Dikarya</taxon>
        <taxon>Ascomycota</taxon>
        <taxon>Saccharomycotina</taxon>
        <taxon>Pichiomycetes</taxon>
        <taxon>Metschnikowiaceae</taxon>
        <taxon>Metschnikowia</taxon>
    </lineage>
</organism>
<sequence length="182" mass="21822">MIKRDRAYFWYFVLHIPITILIDSCLVIPREHRHWVQAWMVDFHVRLNKDFLLQNPPLWLQVFGVFELFFQLPVFFLAAYKLFRGRRKIHVMLVLYGFNASFTTLVCLVYVLKTALNHGLTDGEKWKLFALYLPYLLIPAFMMADSGSRLLLWMTRLHKLEAKRRVEKTQTKKVRKPMPRAH</sequence>
<dbReference type="Proteomes" id="UP000092555">
    <property type="component" value="Unassembled WGS sequence"/>
</dbReference>
<proteinExistence type="inferred from homology"/>
<dbReference type="InterPro" id="IPR051987">
    <property type="entry name" value="Sigma-2_receptor-like"/>
</dbReference>
<evidence type="ECO:0000313" key="10">
    <source>
        <dbReference type="Proteomes" id="UP000092555"/>
    </source>
</evidence>
<comment type="similarity">
    <text evidence="2">Belongs to the TMEM97/sigma-2 receptor family.</text>
</comment>
<dbReference type="InterPro" id="IPR033118">
    <property type="entry name" value="EXPERA"/>
</dbReference>